<name>A0ABW7X2I3_9NOCA</name>
<keyword evidence="3" id="KW-1185">Reference proteome</keyword>
<reference evidence="2 3" key="1">
    <citation type="submission" date="2024-10" db="EMBL/GenBank/DDBJ databases">
        <title>The Natural Products Discovery Center: Release of the First 8490 Sequenced Strains for Exploring Actinobacteria Biosynthetic Diversity.</title>
        <authorList>
            <person name="Kalkreuter E."/>
            <person name="Kautsar S.A."/>
            <person name="Yang D."/>
            <person name="Bader C.D."/>
            <person name="Teijaro C.N."/>
            <person name="Fluegel L."/>
            <person name="Davis C.M."/>
            <person name="Simpson J.R."/>
            <person name="Lauterbach L."/>
            <person name="Steele A.D."/>
            <person name="Gui C."/>
            <person name="Meng S."/>
            <person name="Li G."/>
            <person name="Viehrig K."/>
            <person name="Ye F."/>
            <person name="Su P."/>
            <person name="Kiefer A.F."/>
            <person name="Nichols A."/>
            <person name="Cepeda A.J."/>
            <person name="Yan W."/>
            <person name="Fan B."/>
            <person name="Jiang Y."/>
            <person name="Adhikari A."/>
            <person name="Zheng C.-J."/>
            <person name="Schuster L."/>
            <person name="Cowan T.M."/>
            <person name="Smanski M.J."/>
            <person name="Chevrette M.G."/>
            <person name="De Carvalho L.P.S."/>
            <person name="Shen B."/>
        </authorList>
    </citation>
    <scope>NUCLEOTIDE SEQUENCE [LARGE SCALE GENOMIC DNA]</scope>
    <source>
        <strain evidence="2 3">NPDC019275</strain>
    </source>
</reference>
<protein>
    <submittedName>
        <fullName evidence="2">Uncharacterized protein</fullName>
    </submittedName>
</protein>
<dbReference type="RefSeq" id="WP_357405738.1">
    <property type="nucleotide sequence ID" value="NZ_JBEYCD010000007.1"/>
</dbReference>
<proteinExistence type="predicted"/>
<keyword evidence="1" id="KW-1133">Transmembrane helix</keyword>
<comment type="caution">
    <text evidence="2">The sequence shown here is derived from an EMBL/GenBank/DDBJ whole genome shotgun (WGS) entry which is preliminary data.</text>
</comment>
<evidence type="ECO:0000256" key="1">
    <source>
        <dbReference type="SAM" id="Phobius"/>
    </source>
</evidence>
<evidence type="ECO:0000313" key="3">
    <source>
        <dbReference type="Proteomes" id="UP001611415"/>
    </source>
</evidence>
<gene>
    <name evidence="2" type="ORF">ACH49W_17935</name>
</gene>
<accession>A0ABW7X2I3</accession>
<evidence type="ECO:0000313" key="2">
    <source>
        <dbReference type="EMBL" id="MFI2475258.1"/>
    </source>
</evidence>
<keyword evidence="1" id="KW-0812">Transmembrane</keyword>
<dbReference type="Proteomes" id="UP001611415">
    <property type="component" value="Unassembled WGS sequence"/>
</dbReference>
<dbReference type="EMBL" id="JBIRYO010000010">
    <property type="protein sequence ID" value="MFI2475258.1"/>
    <property type="molecule type" value="Genomic_DNA"/>
</dbReference>
<sequence length="82" mass="8542">MRRDTVVVLGQVVAAVVAVVLAVVSWGRGTVTTSFAAIGEMPAFEATRYVAPWIVLSAFLVAVAGLLAIDAVTRVVRSAAEK</sequence>
<keyword evidence="1" id="KW-0472">Membrane</keyword>
<organism evidence="2 3">
    <name type="scientific">Nocardia xishanensis</name>
    <dbReference type="NCBI Taxonomy" id="238964"/>
    <lineage>
        <taxon>Bacteria</taxon>
        <taxon>Bacillati</taxon>
        <taxon>Actinomycetota</taxon>
        <taxon>Actinomycetes</taxon>
        <taxon>Mycobacteriales</taxon>
        <taxon>Nocardiaceae</taxon>
        <taxon>Nocardia</taxon>
    </lineage>
</organism>
<feature type="transmembrane region" description="Helical" evidence="1">
    <location>
        <begin position="50"/>
        <end position="72"/>
    </location>
</feature>